<evidence type="ECO:0000259" key="1">
    <source>
        <dbReference type="Pfam" id="PF04248"/>
    </source>
</evidence>
<dbReference type="Gene3D" id="2.170.150.40">
    <property type="entry name" value="Domain of unknown function (DUF427)"/>
    <property type="match status" value="1"/>
</dbReference>
<keyword evidence="3" id="KW-1185">Reference proteome</keyword>
<dbReference type="InterPro" id="IPR007361">
    <property type="entry name" value="DUF427"/>
</dbReference>
<accession>A0A0A1FG07</accession>
<protein>
    <recommendedName>
        <fullName evidence="1">DUF427 domain-containing protein</fullName>
    </recommendedName>
</protein>
<gene>
    <name evidence="2" type="ORF">LT85_2589</name>
</gene>
<dbReference type="Proteomes" id="UP000030302">
    <property type="component" value="Chromosome"/>
</dbReference>
<proteinExistence type="predicted"/>
<evidence type="ECO:0000313" key="3">
    <source>
        <dbReference type="Proteomes" id="UP000030302"/>
    </source>
</evidence>
<sequence length="154" mass="17022">MIGVPTNASISLPPMNGDFEPGYQKEEIMTSKIVKIPGPDHPISIKASPSRIVITLGGHVIADTRKALTLQEANYPAVQYVPREDVDMALLQRTEHATYCPYKGDCSYYSIPAGGERSINAVWSYEAPYAAVDAIRNHLAFYPDRVDAIEERQV</sequence>
<dbReference type="InterPro" id="IPR038694">
    <property type="entry name" value="DUF427_sf"/>
</dbReference>
<name>A0A0A1FG07_9BURK</name>
<dbReference type="AlphaFoldDB" id="A0A0A1FG07"/>
<dbReference type="HOGENOM" id="CLU_126578_0_1_4"/>
<dbReference type="EMBL" id="CP009962">
    <property type="protein sequence ID" value="AIY41747.1"/>
    <property type="molecule type" value="Genomic_DNA"/>
</dbReference>
<dbReference type="KEGG" id="care:LT85_2589"/>
<reference evidence="3" key="1">
    <citation type="journal article" date="2014" name="Soil Biol. Biochem.">
        <title>Structure and function of bacterial communities in ageing soils: Insights from the Mendocino ecological staircase.</title>
        <authorList>
            <person name="Uroz S."/>
            <person name="Tech J.J."/>
            <person name="Sawaya N.A."/>
            <person name="Frey-Klett P."/>
            <person name="Leveau J.H.J."/>
        </authorList>
    </citation>
    <scope>NUCLEOTIDE SEQUENCE [LARGE SCALE GENOMIC DNA]</scope>
    <source>
        <strain evidence="3">Cal35</strain>
    </source>
</reference>
<organism evidence="2 3">
    <name type="scientific">Collimonas arenae</name>
    <dbReference type="NCBI Taxonomy" id="279058"/>
    <lineage>
        <taxon>Bacteria</taxon>
        <taxon>Pseudomonadati</taxon>
        <taxon>Pseudomonadota</taxon>
        <taxon>Betaproteobacteria</taxon>
        <taxon>Burkholderiales</taxon>
        <taxon>Oxalobacteraceae</taxon>
        <taxon>Collimonas</taxon>
    </lineage>
</organism>
<dbReference type="PANTHER" id="PTHR34310">
    <property type="entry name" value="DUF427 DOMAIN PROTEIN (AFU_ORTHOLOGUE AFUA_3G02220)"/>
    <property type="match status" value="1"/>
</dbReference>
<dbReference type="PANTHER" id="PTHR34310:SF9">
    <property type="entry name" value="BLR5716 PROTEIN"/>
    <property type="match status" value="1"/>
</dbReference>
<dbReference type="Pfam" id="PF04248">
    <property type="entry name" value="NTP_transf_9"/>
    <property type="match status" value="1"/>
</dbReference>
<evidence type="ECO:0000313" key="2">
    <source>
        <dbReference type="EMBL" id="AIY41747.1"/>
    </source>
</evidence>
<feature type="domain" description="DUF427" evidence="1">
    <location>
        <begin position="53"/>
        <end position="144"/>
    </location>
</feature>